<dbReference type="GeneID" id="70244589"/>
<accession>A0AAD4PTV3</accession>
<keyword evidence="2" id="KW-1185">Reference proteome</keyword>
<evidence type="ECO:0000313" key="2">
    <source>
        <dbReference type="Proteomes" id="UP001201262"/>
    </source>
</evidence>
<evidence type="ECO:0000313" key="1">
    <source>
        <dbReference type="EMBL" id="KAH8693938.1"/>
    </source>
</evidence>
<dbReference type="GO" id="GO:0004497">
    <property type="term" value="F:monooxygenase activity"/>
    <property type="evidence" value="ECO:0007669"/>
    <property type="project" value="InterPro"/>
</dbReference>
<dbReference type="EMBL" id="JAJTJA010000009">
    <property type="protein sequence ID" value="KAH8693938.1"/>
    <property type="molecule type" value="Genomic_DNA"/>
</dbReference>
<dbReference type="SUPFAM" id="SSF48264">
    <property type="entry name" value="Cytochrome P450"/>
    <property type="match status" value="1"/>
</dbReference>
<gene>
    <name evidence="1" type="ORF">BGW36DRAFT_361763</name>
</gene>
<dbReference type="RefSeq" id="XP_046069608.1">
    <property type="nucleotide sequence ID" value="XM_046214302.1"/>
</dbReference>
<reference evidence="1" key="1">
    <citation type="submission" date="2021-12" db="EMBL/GenBank/DDBJ databases">
        <title>Convergent genome expansion in fungi linked to evolution of root-endophyte symbiosis.</title>
        <authorList>
            <consortium name="DOE Joint Genome Institute"/>
            <person name="Ke Y.-H."/>
            <person name="Bonito G."/>
            <person name="Liao H.-L."/>
            <person name="Looney B."/>
            <person name="Rojas-Flechas A."/>
            <person name="Nash J."/>
            <person name="Hameed K."/>
            <person name="Schadt C."/>
            <person name="Martin F."/>
            <person name="Crous P.W."/>
            <person name="Miettinen O."/>
            <person name="Magnuson J.K."/>
            <person name="Labbe J."/>
            <person name="Jacobson D."/>
            <person name="Doktycz M.J."/>
            <person name="Veneault-Fourrey C."/>
            <person name="Kuo A."/>
            <person name="Mondo S."/>
            <person name="Calhoun S."/>
            <person name="Riley R."/>
            <person name="Ohm R."/>
            <person name="LaButti K."/>
            <person name="Andreopoulos B."/>
            <person name="Pangilinan J."/>
            <person name="Nolan M."/>
            <person name="Tritt A."/>
            <person name="Clum A."/>
            <person name="Lipzen A."/>
            <person name="Daum C."/>
            <person name="Barry K."/>
            <person name="Grigoriev I.V."/>
            <person name="Vilgalys R."/>
        </authorList>
    </citation>
    <scope>NUCLEOTIDE SEQUENCE</scope>
    <source>
        <strain evidence="1">PMI_201</strain>
    </source>
</reference>
<dbReference type="AlphaFoldDB" id="A0AAD4PTV3"/>
<dbReference type="InterPro" id="IPR036396">
    <property type="entry name" value="Cyt_P450_sf"/>
</dbReference>
<dbReference type="GO" id="GO:0016705">
    <property type="term" value="F:oxidoreductase activity, acting on paired donors, with incorporation or reduction of molecular oxygen"/>
    <property type="evidence" value="ECO:0007669"/>
    <property type="project" value="InterPro"/>
</dbReference>
<dbReference type="GO" id="GO:0005506">
    <property type="term" value="F:iron ion binding"/>
    <property type="evidence" value="ECO:0007669"/>
    <property type="project" value="InterPro"/>
</dbReference>
<organism evidence="1 2">
    <name type="scientific">Talaromyces proteolyticus</name>
    <dbReference type="NCBI Taxonomy" id="1131652"/>
    <lineage>
        <taxon>Eukaryota</taxon>
        <taxon>Fungi</taxon>
        <taxon>Dikarya</taxon>
        <taxon>Ascomycota</taxon>
        <taxon>Pezizomycotina</taxon>
        <taxon>Eurotiomycetes</taxon>
        <taxon>Eurotiomycetidae</taxon>
        <taxon>Eurotiales</taxon>
        <taxon>Trichocomaceae</taxon>
        <taxon>Talaromyces</taxon>
        <taxon>Talaromyces sect. Bacilispori</taxon>
    </lineage>
</organism>
<protein>
    <submittedName>
        <fullName evidence="1">Uncharacterized protein</fullName>
    </submittedName>
</protein>
<proteinExistence type="predicted"/>
<dbReference type="Proteomes" id="UP001201262">
    <property type="component" value="Unassembled WGS sequence"/>
</dbReference>
<dbReference type="Gene3D" id="1.10.630.10">
    <property type="entry name" value="Cytochrome P450"/>
    <property type="match status" value="1"/>
</dbReference>
<comment type="caution">
    <text evidence="1">The sequence shown here is derived from an EMBL/GenBank/DDBJ whole genome shotgun (WGS) entry which is preliminary data.</text>
</comment>
<dbReference type="GO" id="GO:0020037">
    <property type="term" value="F:heme binding"/>
    <property type="evidence" value="ECO:0007669"/>
    <property type="project" value="InterPro"/>
</dbReference>
<sequence>MVQLFIKLLSKPWVNITDYREAQDNLTQRTKEFDRSRYFSDISNGVMPLHHIALSSTDERFPVNKRLIQGTMPPQFVNDVLVPQIYSATETLIEFWKVVLANGHSFETRDDVIEALLDAISVFTFGLSRLDGATAALLNVL</sequence>
<name>A0AAD4PTV3_9EURO</name>